<protein>
    <submittedName>
        <fullName evidence="1">Uncharacterized protein</fullName>
    </submittedName>
</protein>
<evidence type="ECO:0000313" key="1">
    <source>
        <dbReference type="EMBL" id="CAA7389524.1"/>
    </source>
</evidence>
<reference evidence="1 2" key="1">
    <citation type="submission" date="2020-01" db="EMBL/GenBank/DDBJ databases">
        <authorList>
            <person name="Rodrigo-Torres L."/>
            <person name="Arahal R. D."/>
            <person name="Lucena T."/>
        </authorList>
    </citation>
    <scope>NUCLEOTIDE SEQUENCE [LARGE SCALE GENOMIC DNA]</scope>
    <source>
        <strain evidence="1 2">CECT 9393</strain>
    </source>
</reference>
<keyword evidence="2" id="KW-1185">Reference proteome</keyword>
<dbReference type="AlphaFoldDB" id="A0A6N4XVQ2"/>
<name>A0A6N4XVQ2_9FLAO</name>
<organism evidence="1 2">
    <name type="scientific">Chryseobacterium fistulae</name>
    <dbReference type="NCBI Taxonomy" id="2675058"/>
    <lineage>
        <taxon>Bacteria</taxon>
        <taxon>Pseudomonadati</taxon>
        <taxon>Bacteroidota</taxon>
        <taxon>Flavobacteriia</taxon>
        <taxon>Flavobacteriales</taxon>
        <taxon>Weeksellaceae</taxon>
        <taxon>Chryseobacterium group</taxon>
        <taxon>Chryseobacterium</taxon>
    </lineage>
</organism>
<sequence length="78" mass="9207">MNDKKEKIKRIFASISSKHKNNVRKTLSDQFNVTVDSVKINWIYGGKIPENYIDEVLEILEREAKMQHSEILKLIDFK</sequence>
<dbReference type="EMBL" id="CACVBY010000048">
    <property type="protein sequence ID" value="CAA7389524.1"/>
    <property type="molecule type" value="Genomic_DNA"/>
</dbReference>
<evidence type="ECO:0000313" key="2">
    <source>
        <dbReference type="Proteomes" id="UP000445309"/>
    </source>
</evidence>
<gene>
    <name evidence="1" type="ORF">CHRY9393_02169</name>
</gene>
<accession>A0A6N4XVQ2</accession>
<proteinExistence type="predicted"/>
<dbReference type="RefSeq" id="WP_162073292.1">
    <property type="nucleotide sequence ID" value="NZ_CACVBY010000048.1"/>
</dbReference>
<dbReference type="Proteomes" id="UP000445309">
    <property type="component" value="Unassembled WGS sequence"/>
</dbReference>